<dbReference type="EMBL" id="WOTB01000002">
    <property type="protein sequence ID" value="NHN83509.1"/>
    <property type="molecule type" value="Genomic_DNA"/>
</dbReference>
<comment type="caution">
    <text evidence="2">The sequence shown here is derived from an EMBL/GenBank/DDBJ whole genome shotgun (WGS) entry which is preliminary data.</text>
</comment>
<sequence length="68" mass="7327">MPEPGGSYRRAISYGDERAAMSGAPENRRVDGRDGAQAGHGSVQRRRCMGQSMGWGWGTDRDMGRGIG</sequence>
<keyword evidence="3" id="KW-1185">Reference proteome</keyword>
<dbReference type="Proteomes" id="UP000635278">
    <property type="component" value="Unassembled WGS sequence"/>
</dbReference>
<evidence type="ECO:0000256" key="1">
    <source>
        <dbReference type="SAM" id="MobiDB-lite"/>
    </source>
</evidence>
<evidence type="ECO:0000313" key="3">
    <source>
        <dbReference type="Proteomes" id="UP000635278"/>
    </source>
</evidence>
<evidence type="ECO:0000313" key="2">
    <source>
        <dbReference type="EMBL" id="NHN83509.1"/>
    </source>
</evidence>
<proteinExistence type="predicted"/>
<protein>
    <submittedName>
        <fullName evidence="2">Uncharacterized protein</fullName>
    </submittedName>
</protein>
<feature type="region of interest" description="Disordered" evidence="1">
    <location>
        <begin position="1"/>
        <end position="68"/>
    </location>
</feature>
<dbReference type="RefSeq" id="WP_173581932.1">
    <property type="nucleotide sequence ID" value="NZ_WOTB01000002.1"/>
</dbReference>
<gene>
    <name evidence="2" type="ORF">GOB93_02500</name>
</gene>
<reference evidence="2 3" key="1">
    <citation type="journal article" date="2020" name="Int. J. Syst. Evol. Microbiol.">
        <title>Novel acetic acid bacteria from cider fermentations: Acetobacter conturbans sp. nov. and Acetobacter fallax sp. nov.</title>
        <authorList>
            <person name="Sombolestani A.S."/>
            <person name="Cleenwerck I."/>
            <person name="Cnockaert M."/>
            <person name="Borremans W."/>
            <person name="Wieme A.D."/>
            <person name="De Vuyst L."/>
            <person name="Vandamme P."/>
        </authorList>
    </citation>
    <scope>NUCLEOTIDE SEQUENCE [LARGE SCALE GENOMIC DNA]</scope>
    <source>
        <strain evidence="2 3">LMG 30640</strain>
    </source>
</reference>
<feature type="compositionally biased region" description="Basic and acidic residues" evidence="1">
    <location>
        <begin position="59"/>
        <end position="68"/>
    </location>
</feature>
<organism evidence="2 3">
    <name type="scientific">Acetobacter musti</name>
    <dbReference type="NCBI Taxonomy" id="864732"/>
    <lineage>
        <taxon>Bacteria</taxon>
        <taxon>Pseudomonadati</taxon>
        <taxon>Pseudomonadota</taxon>
        <taxon>Alphaproteobacteria</taxon>
        <taxon>Acetobacterales</taxon>
        <taxon>Acetobacteraceae</taxon>
        <taxon>Acetobacter</taxon>
    </lineage>
</organism>
<accession>A0ABX0JL65</accession>
<name>A0ABX0JL65_9PROT</name>